<reference evidence="8" key="1">
    <citation type="submission" date="2023-07" db="EMBL/GenBank/DDBJ databases">
        <title>30 novel species of actinomycetes from the DSMZ collection.</title>
        <authorList>
            <person name="Nouioui I."/>
        </authorList>
    </citation>
    <scope>NUCLEOTIDE SEQUENCE [LARGE SCALE GENOMIC DNA]</scope>
    <source>
        <strain evidence="8">DSM 44938</strain>
    </source>
</reference>
<comment type="caution">
    <text evidence="7">The sequence shown here is derived from an EMBL/GenBank/DDBJ whole genome shotgun (WGS) entry which is preliminary data.</text>
</comment>
<feature type="region of interest" description="Disordered" evidence="5">
    <location>
        <begin position="192"/>
        <end position="218"/>
    </location>
</feature>
<proteinExistence type="predicted"/>
<accession>A0ABU2MTV0</accession>
<feature type="domain" description="HTH tetR-type" evidence="6">
    <location>
        <begin position="7"/>
        <end position="67"/>
    </location>
</feature>
<sequence>MARKPDPEARERMLRTATRLFAQHGVHAVGLQQIIDDCHCGKNLLYREFGSKDELVMAFLERCARSWQEALDRAARAADGDPAGQLLALVDALAEEAADPAFRGCALRNAFAEFPDEDHPAHQFIVEHYAARQADLRAIARRADVTDPDELADRVELILDGLNTNGAVLGTRGAAGVARAFAEDVIRAARVPAGSGRQDSFPRLPQRPRSASGRPPGS</sequence>
<dbReference type="PROSITE" id="PS50977">
    <property type="entry name" value="HTH_TETR_2"/>
    <property type="match status" value="1"/>
</dbReference>
<dbReference type="InterPro" id="IPR036271">
    <property type="entry name" value="Tet_transcr_reg_TetR-rel_C_sf"/>
</dbReference>
<evidence type="ECO:0000256" key="3">
    <source>
        <dbReference type="ARBA" id="ARBA00023163"/>
    </source>
</evidence>
<keyword evidence="8" id="KW-1185">Reference proteome</keyword>
<dbReference type="SUPFAM" id="SSF48498">
    <property type="entry name" value="Tetracyclin repressor-like, C-terminal domain"/>
    <property type="match status" value="1"/>
</dbReference>
<keyword evidence="1" id="KW-0805">Transcription regulation</keyword>
<evidence type="ECO:0000256" key="5">
    <source>
        <dbReference type="SAM" id="MobiDB-lite"/>
    </source>
</evidence>
<evidence type="ECO:0000256" key="1">
    <source>
        <dbReference type="ARBA" id="ARBA00023015"/>
    </source>
</evidence>
<dbReference type="Pfam" id="PF00440">
    <property type="entry name" value="TetR_N"/>
    <property type="match status" value="1"/>
</dbReference>
<gene>
    <name evidence="7" type="ORF">RM590_18070</name>
</gene>
<evidence type="ECO:0000259" key="6">
    <source>
        <dbReference type="PROSITE" id="PS50977"/>
    </source>
</evidence>
<dbReference type="RefSeq" id="WP_311705636.1">
    <property type="nucleotide sequence ID" value="NZ_JAVREL010000010.1"/>
</dbReference>
<dbReference type="Gene3D" id="1.10.357.10">
    <property type="entry name" value="Tetracycline Repressor, domain 2"/>
    <property type="match status" value="1"/>
</dbReference>
<dbReference type="SUPFAM" id="SSF46689">
    <property type="entry name" value="Homeodomain-like"/>
    <property type="match status" value="1"/>
</dbReference>
<dbReference type="EMBL" id="JAVREL010000010">
    <property type="protein sequence ID" value="MDT0344504.1"/>
    <property type="molecule type" value="Genomic_DNA"/>
</dbReference>
<evidence type="ECO:0000313" key="7">
    <source>
        <dbReference type="EMBL" id="MDT0344504.1"/>
    </source>
</evidence>
<evidence type="ECO:0000256" key="2">
    <source>
        <dbReference type="ARBA" id="ARBA00023125"/>
    </source>
</evidence>
<dbReference type="InterPro" id="IPR009057">
    <property type="entry name" value="Homeodomain-like_sf"/>
</dbReference>
<dbReference type="InterPro" id="IPR001647">
    <property type="entry name" value="HTH_TetR"/>
</dbReference>
<keyword evidence="3" id="KW-0804">Transcription</keyword>
<protein>
    <submittedName>
        <fullName evidence="7">TetR/AcrR family transcriptional regulator</fullName>
    </submittedName>
</protein>
<dbReference type="PANTHER" id="PTHR47506:SF6">
    <property type="entry name" value="HTH-TYPE TRANSCRIPTIONAL REPRESSOR NEMR"/>
    <property type="match status" value="1"/>
</dbReference>
<feature type="DNA-binding region" description="H-T-H motif" evidence="4">
    <location>
        <begin position="30"/>
        <end position="49"/>
    </location>
</feature>
<keyword evidence="2 4" id="KW-0238">DNA-binding</keyword>
<dbReference type="Proteomes" id="UP001183246">
    <property type="component" value="Unassembled WGS sequence"/>
</dbReference>
<evidence type="ECO:0000313" key="8">
    <source>
        <dbReference type="Proteomes" id="UP001183246"/>
    </source>
</evidence>
<evidence type="ECO:0000256" key="4">
    <source>
        <dbReference type="PROSITE-ProRule" id="PRU00335"/>
    </source>
</evidence>
<organism evidence="7 8">
    <name type="scientific">Streptomyces litchfieldiae</name>
    <dbReference type="NCBI Taxonomy" id="3075543"/>
    <lineage>
        <taxon>Bacteria</taxon>
        <taxon>Bacillati</taxon>
        <taxon>Actinomycetota</taxon>
        <taxon>Actinomycetes</taxon>
        <taxon>Kitasatosporales</taxon>
        <taxon>Streptomycetaceae</taxon>
        <taxon>Streptomyces</taxon>
    </lineage>
</organism>
<dbReference type="PANTHER" id="PTHR47506">
    <property type="entry name" value="TRANSCRIPTIONAL REGULATORY PROTEIN"/>
    <property type="match status" value="1"/>
</dbReference>
<name>A0ABU2MTV0_9ACTN</name>